<evidence type="ECO:0000256" key="1">
    <source>
        <dbReference type="SAM" id="MobiDB-lite"/>
    </source>
</evidence>
<sequence>MAPFRSQNGLRRTQILANQDLLADRHHSTCDAGTTYSVRLCGMAMHCPTWRLSKESRMGLLRQPRCQIMTVAGSRKTKSKKQQKKKTKTKTVTGQEKALLMPPNNNTLYTWGSREF</sequence>
<evidence type="ECO:0000313" key="3">
    <source>
        <dbReference type="Proteomes" id="UP000001631"/>
    </source>
</evidence>
<dbReference type="GeneID" id="69033600"/>
<name>C0NBT7_AJECG</name>
<dbReference type="InParanoid" id="C0NBT7"/>
<accession>C0NBT7</accession>
<feature type="compositionally biased region" description="Basic residues" evidence="1">
    <location>
        <begin position="75"/>
        <end position="89"/>
    </location>
</feature>
<dbReference type="HOGENOM" id="CLU_2096162_0_0_1"/>
<dbReference type="Proteomes" id="UP000001631">
    <property type="component" value="Unassembled WGS sequence"/>
</dbReference>
<dbReference type="EMBL" id="GG663363">
    <property type="protein sequence ID" value="EEH11128.1"/>
    <property type="molecule type" value="Genomic_DNA"/>
</dbReference>
<gene>
    <name evidence="2" type="ORF">HCBG_00583</name>
</gene>
<keyword evidence="3" id="KW-1185">Reference proteome</keyword>
<dbReference type="AlphaFoldDB" id="C0NBT7"/>
<protein>
    <submittedName>
        <fullName evidence="2">Uncharacterized protein</fullName>
    </submittedName>
</protein>
<organism evidence="2 3">
    <name type="scientific">Ajellomyces capsulatus (strain G186AR / H82 / ATCC MYA-2454 / RMSCC 2432)</name>
    <name type="common">Darling's disease fungus</name>
    <name type="synonym">Histoplasma capsulatum</name>
    <dbReference type="NCBI Taxonomy" id="447093"/>
    <lineage>
        <taxon>Eukaryota</taxon>
        <taxon>Fungi</taxon>
        <taxon>Dikarya</taxon>
        <taxon>Ascomycota</taxon>
        <taxon>Pezizomycotina</taxon>
        <taxon>Eurotiomycetes</taxon>
        <taxon>Eurotiomycetidae</taxon>
        <taxon>Onygenales</taxon>
        <taxon>Ajellomycetaceae</taxon>
        <taxon>Histoplasma</taxon>
    </lineage>
</organism>
<reference evidence="2" key="1">
    <citation type="submission" date="2009-02" db="EMBL/GenBank/DDBJ databases">
        <title>The Genome Sequence of Ajellomyces capsulatus strain G186AR.</title>
        <authorList>
            <consortium name="The Broad Institute Genome Sequencing Platform"/>
            <person name="Champion M."/>
            <person name="Cuomo C."/>
            <person name="Ma L.-J."/>
            <person name="Henn M.R."/>
            <person name="Sil A."/>
            <person name="Goldman B."/>
            <person name="Young S.K."/>
            <person name="Kodira C.D."/>
            <person name="Zeng Q."/>
            <person name="Koehrsen M."/>
            <person name="Alvarado L."/>
            <person name="Berlin A."/>
            <person name="Borenstein D."/>
            <person name="Chen Z."/>
            <person name="Engels R."/>
            <person name="Freedman E."/>
            <person name="Gellesch M."/>
            <person name="Goldberg J."/>
            <person name="Griggs A."/>
            <person name="Gujja S."/>
            <person name="Heiman D."/>
            <person name="Hepburn T."/>
            <person name="Howarth C."/>
            <person name="Jen D."/>
            <person name="Larson L."/>
            <person name="Lewis B."/>
            <person name="Mehta T."/>
            <person name="Park D."/>
            <person name="Pearson M."/>
            <person name="Roberts A."/>
            <person name="Saif S."/>
            <person name="Shea T."/>
            <person name="Shenoy N."/>
            <person name="Sisk P."/>
            <person name="Stolte C."/>
            <person name="Sykes S."/>
            <person name="Walk T."/>
            <person name="White J."/>
            <person name="Yandava C."/>
            <person name="Klein B."/>
            <person name="McEwen J.G."/>
            <person name="Puccia R."/>
            <person name="Goldman G.H."/>
            <person name="Felipe M.S."/>
            <person name="Nino-Vega G."/>
            <person name="San-Blas G."/>
            <person name="Taylor J."/>
            <person name="Mendoza L."/>
            <person name="Galagan J."/>
            <person name="Nusbaum C."/>
            <person name="Birren B."/>
        </authorList>
    </citation>
    <scope>NUCLEOTIDE SEQUENCE</scope>
    <source>
        <strain evidence="2">G186AR</strain>
    </source>
</reference>
<feature type="region of interest" description="Disordered" evidence="1">
    <location>
        <begin position="72"/>
        <end position="93"/>
    </location>
</feature>
<evidence type="ECO:0000313" key="2">
    <source>
        <dbReference type="EMBL" id="EEH11128.1"/>
    </source>
</evidence>
<dbReference type="RefSeq" id="XP_045291608.1">
    <property type="nucleotide sequence ID" value="XM_045427633.1"/>
</dbReference>
<proteinExistence type="predicted"/>